<dbReference type="Proteomes" id="UP001193748">
    <property type="component" value="Unassembled WGS sequence"/>
</dbReference>
<accession>A0AAX0B0Z4</accession>
<evidence type="ECO:0000256" key="1">
    <source>
        <dbReference type="SAM" id="Phobius"/>
    </source>
</evidence>
<dbReference type="InterPro" id="IPR018649">
    <property type="entry name" value="SHOCT"/>
</dbReference>
<dbReference type="EMBL" id="JABSWW010000001">
    <property type="protein sequence ID" value="NRT88873.1"/>
    <property type="molecule type" value="Genomic_DNA"/>
</dbReference>
<organism evidence="3 4">
    <name type="scientific">Clostridium beijerinckii</name>
    <name type="common">Clostridium MP</name>
    <dbReference type="NCBI Taxonomy" id="1520"/>
    <lineage>
        <taxon>Bacteria</taxon>
        <taxon>Bacillati</taxon>
        <taxon>Bacillota</taxon>
        <taxon>Clostridia</taxon>
        <taxon>Eubacteriales</taxon>
        <taxon>Clostridiaceae</taxon>
        <taxon>Clostridium</taxon>
    </lineage>
</organism>
<dbReference type="Pfam" id="PF09851">
    <property type="entry name" value="SHOCT"/>
    <property type="match status" value="1"/>
</dbReference>
<dbReference type="RefSeq" id="WP_173711000.1">
    <property type="nucleotide sequence ID" value="NZ_JABSWW010000001.1"/>
</dbReference>
<protein>
    <recommendedName>
        <fullName evidence="2">SHOCT domain-containing protein</fullName>
    </recommendedName>
</protein>
<sequence length="259" mass="29670">MFGAFFTGILIAAGIVIFIFIIMGLIASSSGKEKIENIKLYNERNKIPINSKMIGCIELNSEKYQTKAQYGNKMLLGRLFNIWKEENRIILCESFNINKPKDLIAVKTIIPIENIKFFTREGEYRVDNIVQGGGVNFKGAIVGGVIAGEAGAILAGREKITTTQKEVDKRQTYLYYIDNNQEKRIVFFSESYDLLLELIPNKEIGYIEKHKIVEFKKSNDTQEKSIYKDIEELSNLKDKGILTEEEFTEKKKMLLEKIQ</sequence>
<reference evidence="3" key="2">
    <citation type="journal article" date="2022" name="Nat. Biotechnol.">
        <title>Carbon-negative production of acetone and isopropanol by gas fermentation at industrial pilot scale.</title>
        <authorList>
            <person name="Liew F.E."/>
            <person name="Nogle R."/>
            <person name="Abdalla T."/>
            <person name="Rasor B.J."/>
            <person name="Canter C."/>
            <person name="Jensen R.O."/>
            <person name="Wang L."/>
            <person name="Strutz J."/>
            <person name="Chirania P."/>
            <person name="De Tissera S."/>
            <person name="Mueller A.P."/>
            <person name="Ruan Z."/>
            <person name="Gao A."/>
            <person name="Tran L."/>
            <person name="Engle N.L."/>
            <person name="Bromley J.C."/>
            <person name="Daniell J."/>
            <person name="Conrado R."/>
            <person name="Tschaplinski T.J."/>
            <person name="Giannone R.J."/>
            <person name="Hettich R.L."/>
            <person name="Karim A.S."/>
            <person name="Simpson S.D."/>
            <person name="Brown S.D."/>
            <person name="Leang C."/>
            <person name="Jewett M.C."/>
            <person name="Kopke M."/>
        </authorList>
    </citation>
    <scope>NUCLEOTIDE SEQUENCE</scope>
    <source>
        <strain evidence="3">DJ080</strain>
    </source>
</reference>
<keyword evidence="1" id="KW-0472">Membrane</keyword>
<dbReference type="AlphaFoldDB" id="A0AAX0B0Z4"/>
<name>A0AAX0B0Z4_CLOBE</name>
<feature type="domain" description="SHOCT" evidence="2">
    <location>
        <begin position="230"/>
        <end position="252"/>
    </location>
</feature>
<reference evidence="3" key="1">
    <citation type="submission" date="2020-05" db="EMBL/GenBank/DDBJ databases">
        <authorList>
            <person name="Brown S."/>
            <person name="Huntemann M."/>
            <person name="Clum A."/>
            <person name="Spunde A."/>
            <person name="Palaniappan K."/>
            <person name="Ritter S."/>
            <person name="Mikhailova N."/>
            <person name="Chen I.-M."/>
            <person name="Stamatis D."/>
            <person name="Reddy T."/>
            <person name="O'Malley R."/>
            <person name="Daum C."/>
            <person name="Shapiro N."/>
            <person name="Ivanova N."/>
            <person name="Kyrpides N."/>
            <person name="Woyke T."/>
        </authorList>
    </citation>
    <scope>NUCLEOTIDE SEQUENCE</scope>
    <source>
        <strain evidence="3">DJ080</strain>
    </source>
</reference>
<comment type="caution">
    <text evidence="3">The sequence shown here is derived from an EMBL/GenBank/DDBJ whole genome shotgun (WGS) entry which is preliminary data.</text>
</comment>
<keyword evidence="1" id="KW-0812">Transmembrane</keyword>
<feature type="transmembrane region" description="Helical" evidence="1">
    <location>
        <begin position="6"/>
        <end position="27"/>
    </location>
</feature>
<evidence type="ECO:0000313" key="3">
    <source>
        <dbReference type="EMBL" id="NRT88873.1"/>
    </source>
</evidence>
<proteinExistence type="predicted"/>
<keyword evidence="1" id="KW-1133">Transmembrane helix</keyword>
<gene>
    <name evidence="3" type="ORF">B0H41_002552</name>
</gene>
<evidence type="ECO:0000259" key="2">
    <source>
        <dbReference type="Pfam" id="PF09851"/>
    </source>
</evidence>
<evidence type="ECO:0000313" key="4">
    <source>
        <dbReference type="Proteomes" id="UP001193748"/>
    </source>
</evidence>